<dbReference type="Pfam" id="PF13477">
    <property type="entry name" value="Glyco_trans_4_2"/>
    <property type="match status" value="1"/>
</dbReference>
<dbReference type="EMBL" id="VORB01000009">
    <property type="protein sequence ID" value="TXC76919.1"/>
    <property type="molecule type" value="Genomic_DNA"/>
</dbReference>
<dbReference type="InterPro" id="IPR001296">
    <property type="entry name" value="Glyco_trans_1"/>
</dbReference>
<feature type="domain" description="Glycosyltransferase subfamily 4-like N-terminal" evidence="2">
    <location>
        <begin position="3"/>
        <end position="143"/>
    </location>
</feature>
<dbReference type="OrthoDB" id="832722at2"/>
<feature type="domain" description="Glycosyl transferase family 1" evidence="1">
    <location>
        <begin position="181"/>
        <end position="338"/>
    </location>
</feature>
<evidence type="ECO:0000259" key="2">
    <source>
        <dbReference type="Pfam" id="PF13477"/>
    </source>
</evidence>
<dbReference type="GO" id="GO:0016757">
    <property type="term" value="F:glycosyltransferase activity"/>
    <property type="evidence" value="ECO:0007669"/>
    <property type="project" value="InterPro"/>
</dbReference>
<dbReference type="RefSeq" id="WP_147015057.1">
    <property type="nucleotide sequence ID" value="NZ_VORB01000009.1"/>
</dbReference>
<evidence type="ECO:0000259" key="1">
    <source>
        <dbReference type="Pfam" id="PF00534"/>
    </source>
</evidence>
<proteinExistence type="predicted"/>
<keyword evidence="4" id="KW-1185">Reference proteome</keyword>
<organism evidence="3 4">
    <name type="scientific">Luteibaculum oceani</name>
    <dbReference type="NCBI Taxonomy" id="1294296"/>
    <lineage>
        <taxon>Bacteria</taxon>
        <taxon>Pseudomonadati</taxon>
        <taxon>Bacteroidota</taxon>
        <taxon>Flavobacteriia</taxon>
        <taxon>Flavobacteriales</taxon>
        <taxon>Luteibaculaceae</taxon>
        <taxon>Luteibaculum</taxon>
    </lineage>
</organism>
<dbReference type="Pfam" id="PF00534">
    <property type="entry name" value="Glycos_transf_1"/>
    <property type="match status" value="1"/>
</dbReference>
<comment type="caution">
    <text evidence="3">The sequence shown here is derived from an EMBL/GenBank/DDBJ whole genome shotgun (WGS) entry which is preliminary data.</text>
</comment>
<evidence type="ECO:0000313" key="4">
    <source>
        <dbReference type="Proteomes" id="UP000321168"/>
    </source>
</evidence>
<reference evidence="3 4" key="1">
    <citation type="submission" date="2019-08" db="EMBL/GenBank/DDBJ databases">
        <title>Genome of Luteibaculum oceani JCM 18817.</title>
        <authorList>
            <person name="Bowman J.P."/>
        </authorList>
    </citation>
    <scope>NUCLEOTIDE SEQUENCE [LARGE SCALE GENOMIC DNA]</scope>
    <source>
        <strain evidence="3 4">JCM 18817</strain>
    </source>
</reference>
<dbReference type="Gene3D" id="3.40.50.2000">
    <property type="entry name" value="Glycogen Phosphorylase B"/>
    <property type="match status" value="2"/>
</dbReference>
<protein>
    <submittedName>
        <fullName evidence="3">Glycosyltransferase family 4 protein</fullName>
    </submittedName>
</protein>
<dbReference type="PANTHER" id="PTHR45947:SF3">
    <property type="entry name" value="SULFOQUINOVOSYL TRANSFERASE SQD2"/>
    <property type="match status" value="1"/>
</dbReference>
<keyword evidence="3" id="KW-0808">Transferase</keyword>
<dbReference type="InterPro" id="IPR028098">
    <property type="entry name" value="Glyco_trans_4-like_N"/>
</dbReference>
<dbReference type="PANTHER" id="PTHR45947">
    <property type="entry name" value="SULFOQUINOVOSYL TRANSFERASE SQD2"/>
    <property type="match status" value="1"/>
</dbReference>
<name>A0A5C6UVD8_9FLAO</name>
<accession>A0A5C6UVD8</accession>
<gene>
    <name evidence="3" type="ORF">FRX97_09895</name>
</gene>
<dbReference type="Proteomes" id="UP000321168">
    <property type="component" value="Unassembled WGS sequence"/>
</dbReference>
<dbReference type="AlphaFoldDB" id="A0A5C6UVD8"/>
<sequence>MKRILFLADGSSSHTIKWVSAIHGRDVEIFLFSLRDISPALKELGIGSFSADTLVKSNASAFDKSTYLKVLPQLKKTIKSFQPDLIHVHYATSYGLLAYLSRFRPYVVSVWGSDLLVFPNRSYLHKTILTMILKRSKSVFSSSALMMEKLKGFGVAGKSKLIPFGIDLTHFRPHSKPELSEGIRFVIVKSLEHTYGIDIAVLAFVNLLNQHPSLKCTLTVVGGGAEETNYKKLAGKYLDRGISFLGRKQPGEIPEILNQNHVFINISRSESFGVSVLEAEACGLAVIVSNKGGLPETMEPNKTGIMIEELTATRCERAMKYYIDHPEMIQKMGNEGRAFVENHFDFKLNVQQQLAAYREILG</sequence>
<evidence type="ECO:0000313" key="3">
    <source>
        <dbReference type="EMBL" id="TXC76919.1"/>
    </source>
</evidence>
<dbReference type="SUPFAM" id="SSF53756">
    <property type="entry name" value="UDP-Glycosyltransferase/glycogen phosphorylase"/>
    <property type="match status" value="1"/>
</dbReference>
<dbReference type="InterPro" id="IPR050194">
    <property type="entry name" value="Glycosyltransferase_grp1"/>
</dbReference>